<reference evidence="1 2" key="1">
    <citation type="submission" date="2021-06" db="EMBL/GenBank/DDBJ databases">
        <authorList>
            <person name="Palmer J.M."/>
        </authorList>
    </citation>
    <scope>NUCLEOTIDE SEQUENCE [LARGE SCALE GENOMIC DNA]</scope>
    <source>
        <strain evidence="1 2">AS_MEX2019</strain>
        <tissue evidence="1">Muscle</tissue>
    </source>
</reference>
<proteinExistence type="predicted"/>
<keyword evidence="2" id="KW-1185">Reference proteome</keyword>
<evidence type="ECO:0000313" key="1">
    <source>
        <dbReference type="EMBL" id="MEQ2281331.1"/>
    </source>
</evidence>
<accession>A0ABV0XIP4</accession>
<gene>
    <name evidence="1" type="ORF">AMECASPLE_029087</name>
</gene>
<protein>
    <submittedName>
        <fullName evidence="1">Uncharacterized protein</fullName>
    </submittedName>
</protein>
<comment type="caution">
    <text evidence="1">The sequence shown here is derived from an EMBL/GenBank/DDBJ whole genome shotgun (WGS) entry which is preliminary data.</text>
</comment>
<sequence length="94" mass="11181">MIYLKKPAEGVIDHKMFHSQKRRWKENNARKQDIVGVSFLLENFQMTTLRYIARGGLVMIWDDVVYDVTEPLKYTPLLQHCKISYDLKHPIMKT</sequence>
<name>A0ABV0XIP4_9TELE</name>
<evidence type="ECO:0000313" key="2">
    <source>
        <dbReference type="Proteomes" id="UP001469553"/>
    </source>
</evidence>
<dbReference type="Proteomes" id="UP001469553">
    <property type="component" value="Unassembled WGS sequence"/>
</dbReference>
<dbReference type="EMBL" id="JAHRIP010003283">
    <property type="protein sequence ID" value="MEQ2281331.1"/>
    <property type="molecule type" value="Genomic_DNA"/>
</dbReference>
<organism evidence="1 2">
    <name type="scientific">Ameca splendens</name>
    <dbReference type="NCBI Taxonomy" id="208324"/>
    <lineage>
        <taxon>Eukaryota</taxon>
        <taxon>Metazoa</taxon>
        <taxon>Chordata</taxon>
        <taxon>Craniata</taxon>
        <taxon>Vertebrata</taxon>
        <taxon>Euteleostomi</taxon>
        <taxon>Actinopterygii</taxon>
        <taxon>Neopterygii</taxon>
        <taxon>Teleostei</taxon>
        <taxon>Neoteleostei</taxon>
        <taxon>Acanthomorphata</taxon>
        <taxon>Ovalentaria</taxon>
        <taxon>Atherinomorphae</taxon>
        <taxon>Cyprinodontiformes</taxon>
        <taxon>Goodeidae</taxon>
        <taxon>Ameca</taxon>
    </lineage>
</organism>